<dbReference type="Proteomes" id="UP000288716">
    <property type="component" value="Unassembled WGS sequence"/>
</dbReference>
<dbReference type="SUPFAM" id="SSF50729">
    <property type="entry name" value="PH domain-like"/>
    <property type="match status" value="1"/>
</dbReference>
<feature type="repeat" description="WD" evidence="3">
    <location>
        <begin position="656"/>
        <end position="697"/>
    </location>
</feature>
<dbReference type="GO" id="GO:0008104">
    <property type="term" value="P:intracellular protein localization"/>
    <property type="evidence" value="ECO:0007669"/>
    <property type="project" value="TreeGrafter"/>
</dbReference>
<dbReference type="InterPro" id="IPR011993">
    <property type="entry name" value="PH-like_dom_sf"/>
</dbReference>
<dbReference type="InterPro" id="IPR036322">
    <property type="entry name" value="WD40_repeat_dom_sf"/>
</dbReference>
<evidence type="ECO:0000256" key="2">
    <source>
        <dbReference type="ARBA" id="ARBA00022737"/>
    </source>
</evidence>
<dbReference type="OrthoDB" id="26681at2759"/>
<feature type="domain" description="BEACH-type PH" evidence="5">
    <location>
        <begin position="104"/>
        <end position="203"/>
    </location>
</feature>
<dbReference type="STRING" id="299467.A0A443SK26"/>
<evidence type="ECO:0000256" key="3">
    <source>
        <dbReference type="PROSITE-ProRule" id="PRU00221"/>
    </source>
</evidence>
<dbReference type="AlphaFoldDB" id="A0A443SK26"/>
<dbReference type="FunFam" id="1.10.1540.10:FF:000001">
    <property type="entry name" value="neurobeachin isoform X1"/>
    <property type="match status" value="1"/>
</dbReference>
<name>A0A443SK26_9ACAR</name>
<dbReference type="InterPro" id="IPR000409">
    <property type="entry name" value="BEACH_dom"/>
</dbReference>
<dbReference type="PROSITE" id="PS50082">
    <property type="entry name" value="WD_REPEATS_2"/>
    <property type="match status" value="1"/>
</dbReference>
<dbReference type="InterPro" id="IPR050865">
    <property type="entry name" value="BEACH_Domain"/>
</dbReference>
<dbReference type="GO" id="GO:0019901">
    <property type="term" value="F:protein kinase binding"/>
    <property type="evidence" value="ECO:0007669"/>
    <property type="project" value="TreeGrafter"/>
</dbReference>
<dbReference type="SUPFAM" id="SSF50978">
    <property type="entry name" value="WD40 repeat-like"/>
    <property type="match status" value="1"/>
</dbReference>
<dbReference type="PANTHER" id="PTHR13743">
    <property type="entry name" value="BEIGE/BEACH-RELATED"/>
    <property type="match status" value="1"/>
</dbReference>
<accession>A0A443SK26</accession>
<comment type="caution">
    <text evidence="6">The sequence shown here is derived from an EMBL/GenBank/DDBJ whole genome shotgun (WGS) entry which is preliminary data.</text>
</comment>
<dbReference type="CDD" id="cd06071">
    <property type="entry name" value="Beach"/>
    <property type="match status" value="1"/>
</dbReference>
<dbReference type="SMART" id="SM01026">
    <property type="entry name" value="Beach"/>
    <property type="match status" value="1"/>
</dbReference>
<evidence type="ECO:0000259" key="5">
    <source>
        <dbReference type="PROSITE" id="PS51783"/>
    </source>
</evidence>
<dbReference type="SUPFAM" id="SSF81837">
    <property type="entry name" value="BEACH domain"/>
    <property type="match status" value="1"/>
</dbReference>
<dbReference type="Pfam" id="PF14844">
    <property type="entry name" value="PH_BEACH"/>
    <property type="match status" value="1"/>
</dbReference>
<dbReference type="Gene3D" id="2.130.10.10">
    <property type="entry name" value="YVTN repeat-like/Quinoprotein amine dehydrogenase"/>
    <property type="match status" value="1"/>
</dbReference>
<dbReference type="PROSITE" id="PS50294">
    <property type="entry name" value="WD_REPEATS_REGION"/>
    <property type="match status" value="1"/>
</dbReference>
<dbReference type="VEuPathDB" id="VectorBase:LDEU004151"/>
<proteinExistence type="predicted"/>
<sequence length="874" mass="100144">MNAHWKLAQAENKLRMRPKLELNVSFDSHREASFLRDIGVTANRSSLTTLEKAIPESLSKMQLKEVQEEPQVEEENMLAFLTRRFSFTDFSKASNGSKSKQYLNLEETVFISEECELISFMSVIKGKFEASNLHLTFTESQSTPNETEREHDFKYPLNLLREIFLRRFAMRKSAIEFFLLNQVNFFLNFMQPEKVLRVFARILALRPPNLLPFVREVGFKHPKDILKESGWTEKWVNREISNFEYLMRLNTIAGRTYNDLAQYPIFPWIIADYTSEELDLEKRETFRDLSKPIGVVNPLNKERVKAKFDGFLDVSGGSIEKFHYGTHYSNSAGILHYLVRLEPFTSLHIDLQSGRFDVADRQFHSIESTWNLLMENPNDVKELIPEFFYLPEFLINMNEFDLGKLQATKEQVGDVRLPRWARTAEQFVYMHRRALECEYVSERLNEWIDLIFGYKQRGQAAIDALNVFYYVSYEDAVDIDAIKDERERHAIEGMITNFGQTPSQLFKKRHPKRSKMSKLVKECEENPQKMLNLIHSLHSLQVNYVQFNDAFVYVDIPVQKSSLFYPLITVSMNGIVSVHSWLPCDKNKSKPVHFTIEKLRNVNPITLSPIHPSIKLNYKILTLTPSGKTLIAAGFWDDTIRCYKVSLHSPFLSATVVGHSDLVTCLAIDSLGKYLVSGSKDHTCKVWQLDENENVSSKCTQTLIGHNSEITSVCVSVELDTVVSASISAVVNVFSLLQGIHLHTLQATQPVNSVAINDLGYIIVQSGVRSVDVYSINGKHLCSLRNKKHSVSHIICMQPLDEYLLVGEASGYLKVYEINEMELVNALQLDSPVLFIKLFNSSTFVSHAIVALENSEIAVITSDLIRNKHLLSSS</sequence>
<evidence type="ECO:0000259" key="4">
    <source>
        <dbReference type="PROSITE" id="PS50197"/>
    </source>
</evidence>
<dbReference type="PROSITE" id="PS50197">
    <property type="entry name" value="BEACH"/>
    <property type="match status" value="1"/>
</dbReference>
<dbReference type="Pfam" id="PF20426">
    <property type="entry name" value="NBCH_WD40"/>
    <property type="match status" value="1"/>
</dbReference>
<dbReference type="InterPro" id="IPR036372">
    <property type="entry name" value="BEACH_dom_sf"/>
</dbReference>
<gene>
    <name evidence="6" type="ORF">B4U80_01334</name>
</gene>
<dbReference type="InterPro" id="IPR015943">
    <property type="entry name" value="WD40/YVTN_repeat-like_dom_sf"/>
</dbReference>
<dbReference type="Pfam" id="PF02138">
    <property type="entry name" value="Beach"/>
    <property type="match status" value="1"/>
</dbReference>
<protein>
    <submittedName>
        <fullName evidence="6">Neurobeachin-like protein 1</fullName>
    </submittedName>
</protein>
<dbReference type="EMBL" id="NCKV01001705">
    <property type="protein sequence ID" value="RWS27888.1"/>
    <property type="molecule type" value="Genomic_DNA"/>
</dbReference>
<dbReference type="GO" id="GO:0016020">
    <property type="term" value="C:membrane"/>
    <property type="evidence" value="ECO:0007669"/>
    <property type="project" value="TreeGrafter"/>
</dbReference>
<keyword evidence="1 3" id="KW-0853">WD repeat</keyword>
<dbReference type="InterPro" id="IPR046851">
    <property type="entry name" value="NBCH_WD40"/>
</dbReference>
<organism evidence="6 7">
    <name type="scientific">Leptotrombidium deliense</name>
    <dbReference type="NCBI Taxonomy" id="299467"/>
    <lineage>
        <taxon>Eukaryota</taxon>
        <taxon>Metazoa</taxon>
        <taxon>Ecdysozoa</taxon>
        <taxon>Arthropoda</taxon>
        <taxon>Chelicerata</taxon>
        <taxon>Arachnida</taxon>
        <taxon>Acari</taxon>
        <taxon>Acariformes</taxon>
        <taxon>Trombidiformes</taxon>
        <taxon>Prostigmata</taxon>
        <taxon>Anystina</taxon>
        <taxon>Parasitengona</taxon>
        <taxon>Trombiculoidea</taxon>
        <taxon>Trombiculidae</taxon>
        <taxon>Leptotrombidium</taxon>
    </lineage>
</organism>
<keyword evidence="2" id="KW-0677">Repeat</keyword>
<dbReference type="GO" id="GO:0005829">
    <property type="term" value="C:cytosol"/>
    <property type="evidence" value="ECO:0007669"/>
    <property type="project" value="TreeGrafter"/>
</dbReference>
<feature type="domain" description="BEACH" evidence="4">
    <location>
        <begin position="220"/>
        <end position="513"/>
    </location>
</feature>
<evidence type="ECO:0000313" key="6">
    <source>
        <dbReference type="EMBL" id="RWS27888.1"/>
    </source>
</evidence>
<evidence type="ECO:0000256" key="1">
    <source>
        <dbReference type="ARBA" id="ARBA00022574"/>
    </source>
</evidence>
<dbReference type="SMART" id="SM00320">
    <property type="entry name" value="WD40"/>
    <property type="match status" value="5"/>
</dbReference>
<dbReference type="PROSITE" id="PS51783">
    <property type="entry name" value="PH_BEACH"/>
    <property type="match status" value="1"/>
</dbReference>
<keyword evidence="7" id="KW-1185">Reference proteome</keyword>
<dbReference type="Gene3D" id="1.10.1540.10">
    <property type="entry name" value="BEACH domain"/>
    <property type="match status" value="1"/>
</dbReference>
<dbReference type="InterPro" id="IPR023362">
    <property type="entry name" value="PH-BEACH_dom"/>
</dbReference>
<reference evidence="6 7" key="1">
    <citation type="journal article" date="2018" name="Gigascience">
        <title>Genomes of trombidid mites reveal novel predicted allergens and laterally-transferred genes associated with secondary metabolism.</title>
        <authorList>
            <person name="Dong X."/>
            <person name="Chaisiri K."/>
            <person name="Xia D."/>
            <person name="Armstrong S.D."/>
            <person name="Fang Y."/>
            <person name="Donnelly M.J."/>
            <person name="Kadowaki T."/>
            <person name="McGarry J.W."/>
            <person name="Darby A.C."/>
            <person name="Makepeace B.L."/>
        </authorList>
    </citation>
    <scope>NUCLEOTIDE SEQUENCE [LARGE SCALE GENOMIC DNA]</scope>
    <source>
        <strain evidence="6">UoL-UT</strain>
    </source>
</reference>
<dbReference type="InterPro" id="IPR001680">
    <property type="entry name" value="WD40_rpt"/>
</dbReference>
<dbReference type="PANTHER" id="PTHR13743:SF112">
    <property type="entry name" value="BEACH DOMAIN-CONTAINING PROTEIN"/>
    <property type="match status" value="1"/>
</dbReference>
<dbReference type="Gene3D" id="2.30.29.30">
    <property type="entry name" value="Pleckstrin-homology domain (PH domain)/Phosphotyrosine-binding domain (PTB)"/>
    <property type="match status" value="1"/>
</dbReference>
<evidence type="ECO:0000313" key="7">
    <source>
        <dbReference type="Proteomes" id="UP000288716"/>
    </source>
</evidence>